<dbReference type="FunFam" id="3.30.70.380:FF:000001">
    <property type="entry name" value="Phenylalanine--tRNA ligase beta subunit"/>
    <property type="match status" value="1"/>
</dbReference>
<evidence type="ECO:0000256" key="7">
    <source>
        <dbReference type="ARBA" id="ARBA00022723"/>
    </source>
</evidence>
<dbReference type="SMART" id="SM00874">
    <property type="entry name" value="B5"/>
    <property type="match status" value="1"/>
</dbReference>
<evidence type="ECO:0000256" key="4">
    <source>
        <dbReference type="ARBA" id="ARBA00022490"/>
    </source>
</evidence>
<keyword evidence="13 15" id="KW-0030">Aminoacyl-tRNA synthetase</keyword>
<dbReference type="PROSITE" id="PS50886">
    <property type="entry name" value="TRBD"/>
    <property type="match status" value="1"/>
</dbReference>
<evidence type="ECO:0000256" key="12">
    <source>
        <dbReference type="ARBA" id="ARBA00022917"/>
    </source>
</evidence>
<evidence type="ECO:0000313" key="20">
    <source>
        <dbReference type="EMBL" id="EOD00924.1"/>
    </source>
</evidence>
<dbReference type="Pfam" id="PF17759">
    <property type="entry name" value="tRNA_synthFbeta"/>
    <property type="match status" value="1"/>
</dbReference>
<dbReference type="FunFam" id="3.50.40.10:FF:000001">
    <property type="entry name" value="Phenylalanine--tRNA ligase beta subunit"/>
    <property type="match status" value="1"/>
</dbReference>
<dbReference type="Gene3D" id="3.30.56.10">
    <property type="match status" value="2"/>
</dbReference>
<keyword evidence="7 15" id="KW-0479">Metal-binding</keyword>
<keyword evidence="6 15" id="KW-0436">Ligase</keyword>
<dbReference type="CDD" id="cd02796">
    <property type="entry name" value="tRNA_bind_bactPheRS"/>
    <property type="match status" value="1"/>
</dbReference>
<keyword evidence="10 15" id="KW-0460">Magnesium</keyword>
<keyword evidence="4 15" id="KW-0963">Cytoplasm</keyword>
<evidence type="ECO:0000256" key="2">
    <source>
        <dbReference type="ARBA" id="ARBA00008653"/>
    </source>
</evidence>
<evidence type="ECO:0000259" key="18">
    <source>
        <dbReference type="PROSITE" id="PS51447"/>
    </source>
</evidence>
<keyword evidence="9 15" id="KW-0067">ATP-binding</keyword>
<dbReference type="GO" id="GO:0006432">
    <property type="term" value="P:phenylalanyl-tRNA aminoacylation"/>
    <property type="evidence" value="ECO:0007669"/>
    <property type="project" value="UniProtKB-UniRule"/>
</dbReference>
<gene>
    <name evidence="15" type="primary">pheT</name>
    <name evidence="20" type="ORF">L21TH_1032</name>
</gene>
<keyword evidence="11 16" id="KW-0694">RNA-binding</keyword>
<comment type="subcellular location">
    <subcellularLocation>
        <location evidence="1 15">Cytoplasm</location>
    </subcellularLocation>
</comment>
<dbReference type="Pfam" id="PF03483">
    <property type="entry name" value="B3_4"/>
    <property type="match status" value="1"/>
</dbReference>
<dbReference type="GO" id="GO:0004826">
    <property type="term" value="F:phenylalanine-tRNA ligase activity"/>
    <property type="evidence" value="ECO:0007669"/>
    <property type="project" value="UniProtKB-UniRule"/>
</dbReference>
<dbReference type="InterPro" id="IPR002547">
    <property type="entry name" value="tRNA-bd_dom"/>
</dbReference>
<dbReference type="GO" id="GO:0000049">
    <property type="term" value="F:tRNA binding"/>
    <property type="evidence" value="ECO:0007669"/>
    <property type="project" value="UniProtKB-UniRule"/>
</dbReference>
<keyword evidence="12 15" id="KW-0648">Protein biosynthesis</keyword>
<feature type="domain" description="FDX-ACB" evidence="18">
    <location>
        <begin position="704"/>
        <end position="797"/>
    </location>
</feature>
<dbReference type="FunFam" id="2.40.50.140:FF:000045">
    <property type="entry name" value="Phenylalanine--tRNA ligase beta subunit"/>
    <property type="match status" value="1"/>
</dbReference>
<feature type="domain" description="B5" evidence="19">
    <location>
        <begin position="408"/>
        <end position="483"/>
    </location>
</feature>
<keyword evidence="21" id="KW-1185">Reference proteome</keyword>
<evidence type="ECO:0000256" key="6">
    <source>
        <dbReference type="ARBA" id="ARBA00022598"/>
    </source>
</evidence>
<evidence type="ECO:0000256" key="16">
    <source>
        <dbReference type="PROSITE-ProRule" id="PRU00209"/>
    </source>
</evidence>
<dbReference type="GO" id="GO:0005524">
    <property type="term" value="F:ATP binding"/>
    <property type="evidence" value="ECO:0007669"/>
    <property type="project" value="UniProtKB-UniRule"/>
</dbReference>
<dbReference type="SMART" id="SM00873">
    <property type="entry name" value="B3_4"/>
    <property type="match status" value="1"/>
</dbReference>
<feature type="binding site" evidence="15">
    <location>
        <position position="467"/>
    </location>
    <ligand>
        <name>Mg(2+)</name>
        <dbReference type="ChEBI" id="CHEBI:18420"/>
        <note>shared with alpha subunit</note>
    </ligand>
</feature>
<comment type="subunit">
    <text evidence="3 15">Tetramer of two alpha and two beta subunits.</text>
</comment>
<dbReference type="SUPFAM" id="SSF55681">
    <property type="entry name" value="Class II aaRS and biotin synthetases"/>
    <property type="match status" value="1"/>
</dbReference>
<feature type="domain" description="TRNA-binding" evidence="17">
    <location>
        <begin position="39"/>
        <end position="153"/>
    </location>
</feature>
<dbReference type="Pfam" id="PF03484">
    <property type="entry name" value="B5"/>
    <property type="match status" value="1"/>
</dbReference>
<sequence length="797" mass="89936">MLVPVKWLKEYVEIDINTKELADKLTMSGSHVDSIQNIDKGVKKVVVGKILDIKDHPNADKLIITTIDVGEEQLQIVTGAKNVNVGDYVPVALVGAKLPGGMKIRKTKLRGVESYGMLCSLQELGIPESLIPKEAKDGIYIFDEEYPLGKDVKEIMGIYGEVIDFEITPNRPDCLSIVGMARETAATLGKELKYPNIQVKEEIEDINQYVESIEVVDNDLCKRYYSKIVKDVEIKPSPMWLQNRLIEAGVRPINNIVDITNYVMLELGQPLHAFDLDKITDNKIIVRRAKENEKIITLDEVERELNESMLVIADSEKPVAIAGVMGGLNSEVSTDTKTILIESANFDGRNVRLTSRAVGLRTEASARFEKDLDPNLAEQACNRACQLIEEIGAGKVVGGYIDVYEDKNEKRTITLRPERVEKLLGVSIEIDKMIDILNSLEINSKLVNGKIEAEVPTFRQDLELEADLIEEIGRIYGFDKIELKPLVGTLTRGEKTKFRQIEDKLKSLLIGLGLSEITTYSFISPKAYDKIKIPENSMKRKYVELMNPLGEDYSVMRTTLVPNMMEVLSRNYNYGVEKAQLFEIGNTFIPKELPIKGLPYENRVVCIGMYGDFDFFDIKGVIEPILDRLGIYKYEYLREEKHDSFHPGRTASIIAGNHVIGVIGEIHPDVLENYGMKERVYIAELDFELIAFLSNLKRQYKPLPKFPAITRDIAVVVDAEVMVREIEKVILENGKGIVESIELFDVYTGEQIPEGKKSIAYSITYRSYEKTLTDDEVTKVHDNIVKELEEKLGAALR</sequence>
<name>R1CWB8_9FIRM</name>
<dbReference type="AlphaFoldDB" id="R1CWB8"/>
<evidence type="ECO:0000256" key="5">
    <source>
        <dbReference type="ARBA" id="ARBA00022555"/>
    </source>
</evidence>
<evidence type="ECO:0000259" key="17">
    <source>
        <dbReference type="PROSITE" id="PS50886"/>
    </source>
</evidence>
<dbReference type="NCBIfam" id="NF045760">
    <property type="entry name" value="YtpR"/>
    <property type="match status" value="1"/>
</dbReference>
<dbReference type="STRING" id="1304284.L21TH_1032"/>
<dbReference type="Gene3D" id="3.30.930.10">
    <property type="entry name" value="Bira Bifunctional Protein, Domain 2"/>
    <property type="match status" value="1"/>
</dbReference>
<evidence type="ECO:0000256" key="1">
    <source>
        <dbReference type="ARBA" id="ARBA00004496"/>
    </source>
</evidence>
<dbReference type="InterPro" id="IPR020825">
    <property type="entry name" value="Phe-tRNA_synthase-like_B3/B4"/>
</dbReference>
<dbReference type="GO" id="GO:0016740">
    <property type="term" value="F:transferase activity"/>
    <property type="evidence" value="ECO:0007669"/>
    <property type="project" value="UniProtKB-ARBA"/>
</dbReference>
<keyword evidence="8 15" id="KW-0547">Nucleotide-binding</keyword>
<dbReference type="InterPro" id="IPR009061">
    <property type="entry name" value="DNA-bd_dom_put_sf"/>
</dbReference>
<dbReference type="SMART" id="SM00896">
    <property type="entry name" value="FDX-ACB"/>
    <property type="match status" value="1"/>
</dbReference>
<dbReference type="Pfam" id="PF01588">
    <property type="entry name" value="tRNA_bind"/>
    <property type="match status" value="1"/>
</dbReference>
<evidence type="ECO:0000256" key="11">
    <source>
        <dbReference type="ARBA" id="ARBA00022884"/>
    </source>
</evidence>
<dbReference type="InterPro" id="IPR004532">
    <property type="entry name" value="Phe-tRNA-ligase_IIc_bsu_bact"/>
</dbReference>
<dbReference type="Gene3D" id="3.50.40.10">
    <property type="entry name" value="Phenylalanyl-trna Synthetase, Chain B, domain 3"/>
    <property type="match status" value="1"/>
</dbReference>
<dbReference type="SUPFAM" id="SSF56037">
    <property type="entry name" value="PheT/TilS domain"/>
    <property type="match status" value="1"/>
</dbReference>
<dbReference type="Pfam" id="PF03147">
    <property type="entry name" value="FDX-ACB"/>
    <property type="match status" value="1"/>
</dbReference>
<dbReference type="OrthoDB" id="9805455at2"/>
<evidence type="ECO:0000256" key="14">
    <source>
        <dbReference type="ARBA" id="ARBA00049255"/>
    </source>
</evidence>
<protein>
    <recommendedName>
        <fullName evidence="15">Phenylalanine--tRNA ligase beta subunit</fullName>
        <ecNumber evidence="15">6.1.1.20</ecNumber>
    </recommendedName>
    <alternativeName>
        <fullName evidence="15">Phenylalanyl-tRNA synthetase beta subunit</fullName>
        <shortName evidence="15">PheRS</shortName>
    </alternativeName>
</protein>
<organism evidence="20 21">
    <name type="scientific">Caldisalinibacter kiritimatiensis</name>
    <dbReference type="NCBI Taxonomy" id="1304284"/>
    <lineage>
        <taxon>Bacteria</taxon>
        <taxon>Bacillati</taxon>
        <taxon>Bacillota</taxon>
        <taxon>Tissierellia</taxon>
        <taxon>Tissierellales</taxon>
        <taxon>Thermohalobacteraceae</taxon>
        <taxon>Caldisalinibacter</taxon>
    </lineage>
</organism>
<evidence type="ECO:0000256" key="13">
    <source>
        <dbReference type="ARBA" id="ARBA00023146"/>
    </source>
</evidence>
<reference evidence="20 21" key="1">
    <citation type="journal article" date="2015" name="Geomicrobiol. J.">
        <title>Caldisalinibacter kiritimatiensis gen. nov., sp. nov., a moderately thermohalophilic thiosulfate-reducing bacterium from a hypersaline microbial mat.</title>
        <authorList>
            <person name="Ben Hania W."/>
            <person name="Joseph M."/>
            <person name="Fiebig A."/>
            <person name="Bunk B."/>
            <person name="Klenk H.-P."/>
            <person name="Fardeau M.-L."/>
            <person name="Spring S."/>
        </authorList>
    </citation>
    <scope>NUCLEOTIDE SEQUENCE [LARGE SCALE GENOMIC DNA]</scope>
    <source>
        <strain evidence="20 21">L21-TH-D2</strain>
    </source>
</reference>
<dbReference type="SUPFAM" id="SSF46955">
    <property type="entry name" value="Putative DNA-binding domain"/>
    <property type="match status" value="1"/>
</dbReference>
<dbReference type="HAMAP" id="MF_00283">
    <property type="entry name" value="Phe_tRNA_synth_beta1"/>
    <property type="match status" value="1"/>
</dbReference>
<dbReference type="CDD" id="cd00769">
    <property type="entry name" value="PheRS_beta_core"/>
    <property type="match status" value="1"/>
</dbReference>
<dbReference type="InterPro" id="IPR012340">
    <property type="entry name" value="NA-bd_OB-fold"/>
</dbReference>
<dbReference type="InterPro" id="IPR041616">
    <property type="entry name" value="PheRS_beta_core"/>
</dbReference>
<dbReference type="InterPro" id="IPR005146">
    <property type="entry name" value="B3/B4_tRNA-bd"/>
</dbReference>
<comment type="caution">
    <text evidence="20">The sequence shown here is derived from an EMBL/GenBank/DDBJ whole genome shotgun (WGS) entry which is preliminary data.</text>
</comment>
<dbReference type="GO" id="GO:0140096">
    <property type="term" value="F:catalytic activity, acting on a protein"/>
    <property type="evidence" value="ECO:0007669"/>
    <property type="project" value="UniProtKB-ARBA"/>
</dbReference>
<evidence type="ECO:0000256" key="9">
    <source>
        <dbReference type="ARBA" id="ARBA00022840"/>
    </source>
</evidence>
<dbReference type="RefSeq" id="WP_006311028.1">
    <property type="nucleotide sequence ID" value="NZ_ARZA01000105.1"/>
</dbReference>
<dbReference type="PROSITE" id="PS51483">
    <property type="entry name" value="B5"/>
    <property type="match status" value="1"/>
</dbReference>
<accession>R1CWB8</accession>
<dbReference type="SUPFAM" id="SSF50249">
    <property type="entry name" value="Nucleic acid-binding proteins"/>
    <property type="match status" value="1"/>
</dbReference>
<dbReference type="GO" id="GO:0000287">
    <property type="term" value="F:magnesium ion binding"/>
    <property type="evidence" value="ECO:0007669"/>
    <property type="project" value="UniProtKB-UniRule"/>
</dbReference>
<dbReference type="GO" id="GO:0009328">
    <property type="term" value="C:phenylalanine-tRNA ligase complex"/>
    <property type="evidence" value="ECO:0007669"/>
    <property type="project" value="TreeGrafter"/>
</dbReference>
<dbReference type="InterPro" id="IPR045864">
    <property type="entry name" value="aa-tRNA-synth_II/BPL/LPL"/>
</dbReference>
<evidence type="ECO:0000256" key="10">
    <source>
        <dbReference type="ARBA" id="ARBA00022842"/>
    </source>
</evidence>
<evidence type="ECO:0000256" key="8">
    <source>
        <dbReference type="ARBA" id="ARBA00022741"/>
    </source>
</evidence>
<dbReference type="SUPFAM" id="SSF54991">
    <property type="entry name" value="Anticodon-binding domain of PheRS"/>
    <property type="match status" value="1"/>
</dbReference>
<dbReference type="EC" id="6.1.1.20" evidence="15"/>
<dbReference type="InterPro" id="IPR005147">
    <property type="entry name" value="tRNA_synthase_B5-dom"/>
</dbReference>
<dbReference type="NCBIfam" id="TIGR00472">
    <property type="entry name" value="pheT_bact"/>
    <property type="match status" value="1"/>
</dbReference>
<comment type="similarity">
    <text evidence="2 15">Belongs to the phenylalanyl-tRNA synthetase beta subunit family. Type 1 subfamily.</text>
</comment>
<comment type="cofactor">
    <cofactor evidence="15">
        <name>Mg(2+)</name>
        <dbReference type="ChEBI" id="CHEBI:18420"/>
    </cofactor>
    <text evidence="15">Binds 2 magnesium ions per tetramer.</text>
</comment>
<proteinExistence type="inferred from homology"/>
<dbReference type="eggNOG" id="COG0072">
    <property type="taxonomic scope" value="Bacteria"/>
</dbReference>
<comment type="catalytic activity">
    <reaction evidence="14 15">
        <text>tRNA(Phe) + L-phenylalanine + ATP = L-phenylalanyl-tRNA(Phe) + AMP + diphosphate + H(+)</text>
        <dbReference type="Rhea" id="RHEA:19413"/>
        <dbReference type="Rhea" id="RHEA-COMP:9668"/>
        <dbReference type="Rhea" id="RHEA-COMP:9699"/>
        <dbReference type="ChEBI" id="CHEBI:15378"/>
        <dbReference type="ChEBI" id="CHEBI:30616"/>
        <dbReference type="ChEBI" id="CHEBI:33019"/>
        <dbReference type="ChEBI" id="CHEBI:58095"/>
        <dbReference type="ChEBI" id="CHEBI:78442"/>
        <dbReference type="ChEBI" id="CHEBI:78531"/>
        <dbReference type="ChEBI" id="CHEBI:456215"/>
        <dbReference type="EC" id="6.1.1.20"/>
    </reaction>
</comment>
<dbReference type="PROSITE" id="PS51447">
    <property type="entry name" value="FDX_ACB"/>
    <property type="match status" value="1"/>
</dbReference>
<dbReference type="InterPro" id="IPR005121">
    <property type="entry name" value="Fdx_antiC-bd"/>
</dbReference>
<dbReference type="PANTHER" id="PTHR10947">
    <property type="entry name" value="PHENYLALANYL-TRNA SYNTHETASE BETA CHAIN AND LEUCINE-RICH REPEAT-CONTAINING PROTEIN 47"/>
    <property type="match status" value="1"/>
</dbReference>
<dbReference type="PANTHER" id="PTHR10947:SF0">
    <property type="entry name" value="PHENYLALANINE--TRNA LIGASE BETA SUBUNIT"/>
    <property type="match status" value="1"/>
</dbReference>
<dbReference type="Gene3D" id="3.30.70.380">
    <property type="entry name" value="Ferrodoxin-fold anticodon-binding domain"/>
    <property type="match status" value="1"/>
</dbReference>
<feature type="binding site" evidence="15">
    <location>
        <position position="461"/>
    </location>
    <ligand>
        <name>Mg(2+)</name>
        <dbReference type="ChEBI" id="CHEBI:18420"/>
        <note>shared with alpha subunit</note>
    </ligand>
</feature>
<feature type="binding site" evidence="15">
    <location>
        <position position="470"/>
    </location>
    <ligand>
        <name>Mg(2+)</name>
        <dbReference type="ChEBI" id="CHEBI:18420"/>
        <note>shared with alpha subunit</note>
    </ligand>
</feature>
<evidence type="ECO:0000313" key="21">
    <source>
        <dbReference type="Proteomes" id="UP000013378"/>
    </source>
</evidence>
<dbReference type="InterPro" id="IPR045060">
    <property type="entry name" value="Phe-tRNA-ligase_IIc_bsu"/>
</dbReference>
<dbReference type="InterPro" id="IPR036690">
    <property type="entry name" value="Fdx_antiC-bd_sf"/>
</dbReference>
<dbReference type="Proteomes" id="UP000013378">
    <property type="component" value="Unassembled WGS sequence"/>
</dbReference>
<evidence type="ECO:0000256" key="3">
    <source>
        <dbReference type="ARBA" id="ARBA00011209"/>
    </source>
</evidence>
<evidence type="ECO:0000259" key="19">
    <source>
        <dbReference type="PROSITE" id="PS51483"/>
    </source>
</evidence>
<dbReference type="Gene3D" id="2.40.50.140">
    <property type="entry name" value="Nucleic acid-binding proteins"/>
    <property type="match status" value="1"/>
</dbReference>
<dbReference type="InterPro" id="IPR033714">
    <property type="entry name" value="tRNA_bind_bactPheRS"/>
</dbReference>
<keyword evidence="5 16" id="KW-0820">tRNA-binding</keyword>
<evidence type="ECO:0000256" key="15">
    <source>
        <dbReference type="HAMAP-Rule" id="MF_00283"/>
    </source>
</evidence>
<dbReference type="PATRIC" id="fig|1304284.3.peg.1013"/>
<dbReference type="EMBL" id="ARZA01000105">
    <property type="protein sequence ID" value="EOD00924.1"/>
    <property type="molecule type" value="Genomic_DNA"/>
</dbReference>
<feature type="binding site" evidence="15">
    <location>
        <position position="471"/>
    </location>
    <ligand>
        <name>Mg(2+)</name>
        <dbReference type="ChEBI" id="CHEBI:18420"/>
        <note>shared with alpha subunit</note>
    </ligand>
</feature>